<evidence type="ECO:0000313" key="2">
    <source>
        <dbReference type="EMBL" id="OGZ31359.1"/>
    </source>
</evidence>
<proteinExistence type="predicted"/>
<feature type="transmembrane region" description="Helical" evidence="1">
    <location>
        <begin position="79"/>
        <end position="102"/>
    </location>
</feature>
<feature type="transmembrane region" description="Helical" evidence="1">
    <location>
        <begin position="185"/>
        <end position="204"/>
    </location>
</feature>
<accession>A0A1G2EZY4</accession>
<reference evidence="2 3" key="1">
    <citation type="journal article" date="2016" name="Nat. Commun.">
        <title>Thousands of microbial genomes shed light on interconnected biogeochemical processes in an aquifer system.</title>
        <authorList>
            <person name="Anantharaman K."/>
            <person name="Brown C.T."/>
            <person name="Hug L.A."/>
            <person name="Sharon I."/>
            <person name="Castelle C.J."/>
            <person name="Probst A.J."/>
            <person name="Thomas B.C."/>
            <person name="Singh A."/>
            <person name="Wilkins M.J."/>
            <person name="Karaoz U."/>
            <person name="Brodie E.L."/>
            <person name="Williams K.H."/>
            <person name="Hubbard S.S."/>
            <person name="Banfield J.F."/>
        </authorList>
    </citation>
    <scope>NUCLEOTIDE SEQUENCE [LARGE SCALE GENOMIC DNA]</scope>
</reference>
<dbReference type="Pfam" id="PF13367">
    <property type="entry name" value="PrsW-protease"/>
    <property type="match status" value="1"/>
</dbReference>
<dbReference type="PANTHER" id="PTHR36844:SF1">
    <property type="entry name" value="PROTEASE PRSW"/>
    <property type="match status" value="1"/>
</dbReference>
<feature type="transmembrane region" description="Helical" evidence="1">
    <location>
        <begin position="150"/>
        <end position="173"/>
    </location>
</feature>
<protein>
    <recommendedName>
        <fullName evidence="4">Protease PrsW</fullName>
    </recommendedName>
</protein>
<feature type="transmembrane region" description="Helical" evidence="1">
    <location>
        <begin position="41"/>
        <end position="59"/>
    </location>
</feature>
<keyword evidence="1" id="KW-1133">Transmembrane helix</keyword>
<gene>
    <name evidence="2" type="ORF">A2931_03260</name>
</gene>
<evidence type="ECO:0008006" key="4">
    <source>
        <dbReference type="Google" id="ProtNLM"/>
    </source>
</evidence>
<organism evidence="2 3">
    <name type="scientific">Candidatus Niyogibacteria bacterium RIFCSPLOWO2_01_FULL_45_48</name>
    <dbReference type="NCBI Taxonomy" id="1801724"/>
    <lineage>
        <taxon>Bacteria</taxon>
        <taxon>Candidatus Niyogiibacteriota</taxon>
    </lineage>
</organism>
<dbReference type="PANTHER" id="PTHR36844">
    <property type="entry name" value="PROTEASE PRSW"/>
    <property type="match status" value="1"/>
</dbReference>
<dbReference type="EMBL" id="MHMQ01000003">
    <property type="protein sequence ID" value="OGZ31359.1"/>
    <property type="molecule type" value="Genomic_DNA"/>
</dbReference>
<evidence type="ECO:0000256" key="1">
    <source>
        <dbReference type="SAM" id="Phobius"/>
    </source>
</evidence>
<keyword evidence="1" id="KW-0812">Transmembrane</keyword>
<feature type="transmembrane region" description="Helical" evidence="1">
    <location>
        <begin position="6"/>
        <end position="29"/>
    </location>
</feature>
<feature type="transmembrane region" description="Helical" evidence="1">
    <location>
        <begin position="114"/>
        <end position="138"/>
    </location>
</feature>
<keyword evidence="1" id="KW-0472">Membrane</keyword>
<dbReference type="Proteomes" id="UP000177486">
    <property type="component" value="Unassembled WGS sequence"/>
</dbReference>
<dbReference type="AlphaFoldDB" id="A0A1G2EZY4"/>
<name>A0A1G2EZY4_9BACT</name>
<sequence>MAQVIANPLAGVSAAIGGLITALIWLWFWLREDPHPEPRRALFLAFGAGAVSVFAALFLEEASFYLGIDLGLWSRNKLSFLLFVAWAAIEESLKYFSAYWAALRKDVFDEPVDAPIYLITAALGFAALENVLMLFGLFQGEIASGIAATHLRFVGATLLHVLASSVVGLSIAFDFFHKHHRWRNALGGLVLATLLHAVFNFFIMKGGAEGMIYVFSVVWLGIIILILSFEKVKREKPPLLN</sequence>
<feature type="transmembrane region" description="Helical" evidence="1">
    <location>
        <begin position="210"/>
        <end position="229"/>
    </location>
</feature>
<dbReference type="GO" id="GO:0008233">
    <property type="term" value="F:peptidase activity"/>
    <property type="evidence" value="ECO:0007669"/>
    <property type="project" value="InterPro"/>
</dbReference>
<dbReference type="InterPro" id="IPR026898">
    <property type="entry name" value="PrsW"/>
</dbReference>
<comment type="caution">
    <text evidence="2">The sequence shown here is derived from an EMBL/GenBank/DDBJ whole genome shotgun (WGS) entry which is preliminary data.</text>
</comment>
<evidence type="ECO:0000313" key="3">
    <source>
        <dbReference type="Proteomes" id="UP000177486"/>
    </source>
</evidence>